<organism evidence="7 8">
    <name type="scientific">Sporanaerobacter acetigenes DSM 13106</name>
    <dbReference type="NCBI Taxonomy" id="1123281"/>
    <lineage>
        <taxon>Bacteria</taxon>
        <taxon>Bacillati</taxon>
        <taxon>Bacillota</taxon>
        <taxon>Tissierellia</taxon>
        <taxon>Tissierellales</taxon>
        <taxon>Sporanaerobacteraceae</taxon>
        <taxon>Sporanaerobacter</taxon>
    </lineage>
</organism>
<keyword evidence="8" id="KW-1185">Reference proteome</keyword>
<comment type="subcellular location">
    <subcellularLocation>
        <location evidence="1">Cell membrane</location>
        <topology evidence="1">Multi-pass membrane protein</topology>
    </subcellularLocation>
</comment>
<gene>
    <name evidence="7" type="ORF">SAMN02745180_00310</name>
</gene>
<evidence type="ECO:0000256" key="6">
    <source>
        <dbReference type="SAM" id="Phobius"/>
    </source>
</evidence>
<dbReference type="EMBL" id="FQXR01000002">
    <property type="protein sequence ID" value="SHH43022.1"/>
    <property type="molecule type" value="Genomic_DNA"/>
</dbReference>
<keyword evidence="3 6" id="KW-0812">Transmembrane</keyword>
<dbReference type="AlphaFoldDB" id="A0A1M5SX24"/>
<dbReference type="OrthoDB" id="1707517at2"/>
<reference evidence="7 8" key="1">
    <citation type="submission" date="2016-11" db="EMBL/GenBank/DDBJ databases">
        <authorList>
            <person name="Jaros S."/>
            <person name="Januszkiewicz K."/>
            <person name="Wedrychowicz H."/>
        </authorList>
    </citation>
    <scope>NUCLEOTIDE SEQUENCE [LARGE SCALE GENOMIC DNA]</scope>
    <source>
        <strain evidence="7 8">DSM 13106</strain>
    </source>
</reference>
<protein>
    <submittedName>
        <fullName evidence="7">ATP synthase I chain</fullName>
    </submittedName>
</protein>
<evidence type="ECO:0000256" key="5">
    <source>
        <dbReference type="ARBA" id="ARBA00023136"/>
    </source>
</evidence>
<dbReference type="InterPro" id="IPR005598">
    <property type="entry name" value="ATP_synth_I"/>
</dbReference>
<evidence type="ECO:0000256" key="1">
    <source>
        <dbReference type="ARBA" id="ARBA00004651"/>
    </source>
</evidence>
<evidence type="ECO:0000256" key="2">
    <source>
        <dbReference type="ARBA" id="ARBA00022475"/>
    </source>
</evidence>
<evidence type="ECO:0000313" key="7">
    <source>
        <dbReference type="EMBL" id="SHH43022.1"/>
    </source>
</evidence>
<keyword evidence="4 6" id="KW-1133">Transmembrane helix</keyword>
<name>A0A1M5SX24_9FIRM</name>
<evidence type="ECO:0000313" key="8">
    <source>
        <dbReference type="Proteomes" id="UP000184389"/>
    </source>
</evidence>
<evidence type="ECO:0000256" key="3">
    <source>
        <dbReference type="ARBA" id="ARBA00022692"/>
    </source>
</evidence>
<proteinExistence type="predicted"/>
<feature type="transmembrane region" description="Helical" evidence="6">
    <location>
        <begin position="12"/>
        <end position="29"/>
    </location>
</feature>
<dbReference type="Proteomes" id="UP000184389">
    <property type="component" value="Unassembled WGS sequence"/>
</dbReference>
<dbReference type="RefSeq" id="WP_072742760.1">
    <property type="nucleotide sequence ID" value="NZ_FQXR01000002.1"/>
</dbReference>
<dbReference type="Pfam" id="PF03899">
    <property type="entry name" value="ATP-synt_I"/>
    <property type="match status" value="1"/>
</dbReference>
<keyword evidence="5 6" id="KW-0472">Membrane</keyword>
<feature type="transmembrane region" description="Helical" evidence="6">
    <location>
        <begin position="73"/>
        <end position="90"/>
    </location>
</feature>
<keyword evidence="2" id="KW-1003">Cell membrane</keyword>
<dbReference type="STRING" id="1123281.SAMN02745180_00310"/>
<feature type="transmembrane region" description="Helical" evidence="6">
    <location>
        <begin position="96"/>
        <end position="118"/>
    </location>
</feature>
<accession>A0A1M5SX24</accession>
<evidence type="ECO:0000256" key="4">
    <source>
        <dbReference type="ARBA" id="ARBA00022989"/>
    </source>
</evidence>
<feature type="transmembrane region" description="Helical" evidence="6">
    <location>
        <begin position="35"/>
        <end position="53"/>
    </location>
</feature>
<sequence>MFQDKVISGIIKKAIALSLIIIGILAIFLKEPKPYILGMIFGSSINILSFILMGKTTKKAVLMKPSKAYSYTLGNYFIRYAIYFVVLFVAAKANYINFLTTVLGFFIIKIVILSSTIYESIKEAIKQKESR</sequence>
<dbReference type="GO" id="GO:0005886">
    <property type="term" value="C:plasma membrane"/>
    <property type="evidence" value="ECO:0007669"/>
    <property type="project" value="UniProtKB-SubCell"/>
</dbReference>